<feature type="domain" description="Outer membrane cytochrome MtrC/MtrF-like" evidence="2">
    <location>
        <begin position="73"/>
        <end position="230"/>
    </location>
</feature>
<dbReference type="SUPFAM" id="SSF48695">
    <property type="entry name" value="Multiheme cytochromes"/>
    <property type="match status" value="1"/>
</dbReference>
<evidence type="ECO:0000259" key="2">
    <source>
        <dbReference type="Pfam" id="PF22113"/>
    </source>
</evidence>
<dbReference type="InterPro" id="IPR036280">
    <property type="entry name" value="Multihaem_cyt_sf"/>
</dbReference>
<dbReference type="Gene3D" id="1.10.1130.10">
    <property type="entry name" value="Flavocytochrome C3, Chain A"/>
    <property type="match status" value="1"/>
</dbReference>
<dbReference type="EMBL" id="VWSJ01000015">
    <property type="protein sequence ID" value="MSN96519.1"/>
    <property type="molecule type" value="Genomic_DNA"/>
</dbReference>
<dbReference type="Proteomes" id="UP000476338">
    <property type="component" value="Unassembled WGS sequence"/>
</dbReference>
<dbReference type="InterPro" id="IPR054337">
    <property type="entry name" value="Mtrc-MtrF-like_dom_II/IV"/>
</dbReference>
<keyword evidence="4" id="KW-1185">Reference proteome</keyword>
<proteinExistence type="predicted"/>
<comment type="caution">
    <text evidence="3">The sequence shown here is derived from an EMBL/GenBank/DDBJ whole genome shotgun (WGS) entry which is preliminary data.</text>
</comment>
<keyword evidence="1" id="KW-0732">Signal</keyword>
<dbReference type="AlphaFoldDB" id="A0A6L5WHG0"/>
<reference evidence="3 4" key="2">
    <citation type="submission" date="2020-03" db="EMBL/GenBank/DDBJ databases">
        <title>Campylobacter portucalensis sp. nov., a new species of Campylobacter isolated from the reproductive tract of bulls.</title>
        <authorList>
            <person name="Silva M.F."/>
            <person name="Pereira G."/>
            <person name="Carneiro C."/>
            <person name="Hemphill A."/>
            <person name="Mateus L."/>
            <person name="Lopes-Da-Costa L."/>
            <person name="Silva E."/>
        </authorList>
    </citation>
    <scope>NUCLEOTIDE SEQUENCE [LARGE SCALE GENOMIC DNA]</scope>
    <source>
        <strain evidence="3 4">FMV-PI01</strain>
    </source>
</reference>
<dbReference type="PANTHER" id="PTHR35038">
    <property type="entry name" value="DISSIMILATORY SULFITE REDUCTASE SIRA"/>
    <property type="match status" value="1"/>
</dbReference>
<accession>A0A6L5WHG0</accession>
<evidence type="ECO:0000313" key="4">
    <source>
        <dbReference type="Proteomes" id="UP000476338"/>
    </source>
</evidence>
<name>A0A6L5WHG0_9BACT</name>
<evidence type="ECO:0000256" key="1">
    <source>
        <dbReference type="ARBA" id="ARBA00022729"/>
    </source>
</evidence>
<dbReference type="InterPro" id="IPR051829">
    <property type="entry name" value="Multiheme_Cytochr_ET"/>
</dbReference>
<dbReference type="RefSeq" id="WP_154570790.1">
    <property type="nucleotide sequence ID" value="NZ_VWSJ01000015.1"/>
</dbReference>
<reference evidence="3 4" key="1">
    <citation type="submission" date="2019-09" db="EMBL/GenBank/DDBJ databases">
        <authorList>
            <person name="Silva M."/>
            <person name="Pereira G."/>
            <person name="Lopes-Da-Costa L."/>
            <person name="Silva E."/>
        </authorList>
    </citation>
    <scope>NUCLEOTIDE SEQUENCE [LARGE SCALE GENOMIC DNA]</scope>
    <source>
        <strain evidence="3 4">FMV-PI01</strain>
    </source>
</reference>
<gene>
    <name evidence="3" type="ORF">F1B92_04940</name>
</gene>
<organism evidence="3 4">
    <name type="scientific">Campylobacter portucalensis</name>
    <dbReference type="NCBI Taxonomy" id="2608384"/>
    <lineage>
        <taxon>Bacteria</taxon>
        <taxon>Pseudomonadati</taxon>
        <taxon>Campylobacterota</taxon>
        <taxon>Epsilonproteobacteria</taxon>
        <taxon>Campylobacterales</taxon>
        <taxon>Campylobacteraceae</taxon>
        <taxon>Campylobacter</taxon>
    </lineage>
</organism>
<sequence>MIRFVFFILLIVNCCFSNIIHRFTQPENCKSCHKEQYEMWSTSLHAKSHELNNELYKKSVKMVALEMNKPYDKVLITCSNCHNPRLEIKNIDNEYIIAKAFGVETSKTKEVNQALNAKHIQNGISCYICHNVDSIKPRTNQTQVGYQNFNWIGDDTIVGPYEDESNRAGFHKIGSRDFFKQTDDLCLSCHQGQVNKNPLAIYNTGQENTVNTSEKRCVDCHMGELSKGIIAPHIKPKDAITRDIRPHIFAGVRNNPNLLKNNISIRYNNGILYIKNLATHKIPTGFSGRSVVLKFTYLDIQGKEISNDEIKLRIKHTNNNLETLSYSAQKVEFDTRLNAFETRQFKINAPQNATKFRVDLIYYIIDPNLQKKLEIEDPNYTKPYEISSYIFDI</sequence>
<protein>
    <recommendedName>
        <fullName evidence="2">Outer membrane cytochrome MtrC/MtrF-like domain-containing protein</fullName>
    </recommendedName>
</protein>
<evidence type="ECO:0000313" key="3">
    <source>
        <dbReference type="EMBL" id="MSN96519.1"/>
    </source>
</evidence>
<dbReference type="Pfam" id="PF22113">
    <property type="entry name" value="Mtrc-MtrF_II-IV_dom"/>
    <property type="match status" value="1"/>
</dbReference>